<comment type="caution">
    <text evidence="3">The sequence shown here is derived from an EMBL/GenBank/DDBJ whole genome shotgun (WGS) entry which is preliminary data.</text>
</comment>
<proteinExistence type="predicted"/>
<protein>
    <submittedName>
        <fullName evidence="3">Uncharacterized protein</fullName>
    </submittedName>
</protein>
<accession>A0A425B508</accession>
<evidence type="ECO:0000313" key="3">
    <source>
        <dbReference type="EMBL" id="RQK81014.1"/>
    </source>
</evidence>
<evidence type="ECO:0000313" key="4">
    <source>
        <dbReference type="Proteomes" id="UP000283666"/>
    </source>
</evidence>
<dbReference type="Proteomes" id="UP000283829">
    <property type="component" value="Unassembled WGS sequence"/>
</dbReference>
<dbReference type="Proteomes" id="UP000283666">
    <property type="component" value="Unassembled WGS sequence"/>
</dbReference>
<dbReference type="AlphaFoldDB" id="A0A425B508"/>
<evidence type="ECO:0000313" key="2">
    <source>
        <dbReference type="EMBL" id="RQJ68313.1"/>
    </source>
</evidence>
<feature type="region of interest" description="Disordered" evidence="1">
    <location>
        <begin position="18"/>
        <end position="69"/>
    </location>
</feature>
<dbReference type="EMBL" id="NWZY01000003">
    <property type="protein sequence ID" value="RQK81014.1"/>
    <property type="molecule type" value="Genomic_DNA"/>
</dbReference>
<reference evidence="4 5" key="1">
    <citation type="submission" date="2017-09" db="EMBL/GenBank/DDBJ databases">
        <title>Phenotypic and genotypic characterization of Colombian isolates of Neisseria meningitidis recovered from invasive disease.</title>
        <authorList>
            <person name="Duarte C."/>
            <person name="Gabastou J.M."/>
            <person name="Moreno J."/>
        </authorList>
    </citation>
    <scope>NUCLEOTIDE SEQUENCE [LARGE SCALE GENOMIC DNA]</scope>
    <source>
        <strain evidence="3 4">INS-Nm1012</strain>
        <strain evidence="2 5">INS-Nm1124</strain>
    </source>
</reference>
<name>A0A425B508_NEIME</name>
<evidence type="ECO:0000256" key="1">
    <source>
        <dbReference type="SAM" id="MobiDB-lite"/>
    </source>
</evidence>
<sequence length="91" mass="10665">MKIRTAARRQGKFIFHIHSPTPDIPIIQNGTQTHRRNCQTNPDSTAPKDKDSTAGNIQTDTRRHEKYPCQTTKYSGLTKIRTRRRSRRQYK</sequence>
<feature type="compositionally biased region" description="Polar residues" evidence="1">
    <location>
        <begin position="28"/>
        <end position="44"/>
    </location>
</feature>
<dbReference type="EMBL" id="NWXB01000003">
    <property type="protein sequence ID" value="RQJ68313.1"/>
    <property type="molecule type" value="Genomic_DNA"/>
</dbReference>
<gene>
    <name evidence="3" type="ORF">COH52_02025</name>
    <name evidence="2" type="ORF">COI09_02855</name>
</gene>
<organism evidence="3 4">
    <name type="scientific">Neisseria meningitidis</name>
    <dbReference type="NCBI Taxonomy" id="487"/>
    <lineage>
        <taxon>Bacteria</taxon>
        <taxon>Pseudomonadati</taxon>
        <taxon>Pseudomonadota</taxon>
        <taxon>Betaproteobacteria</taxon>
        <taxon>Neisseriales</taxon>
        <taxon>Neisseriaceae</taxon>
        <taxon>Neisseria</taxon>
    </lineage>
</organism>
<evidence type="ECO:0000313" key="5">
    <source>
        <dbReference type="Proteomes" id="UP000283829"/>
    </source>
</evidence>